<evidence type="ECO:0008006" key="4">
    <source>
        <dbReference type="Google" id="ProtNLM"/>
    </source>
</evidence>
<gene>
    <name evidence="2" type="ORF">HF295_04445</name>
</gene>
<dbReference type="AlphaFoldDB" id="A0A7L6N1K3"/>
<keyword evidence="1" id="KW-1133">Transmembrane helix</keyword>
<dbReference type="KEGG" id="tbk:HF295_04445"/>
<reference evidence="2 3" key="1">
    <citation type="submission" date="2020-04" db="EMBL/GenBank/DDBJ databases">
        <authorList>
            <person name="Zheng R.K."/>
            <person name="Sun C.M."/>
        </authorList>
    </citation>
    <scope>NUCLEOTIDE SEQUENCE [LARGE SCALE GENOMIC DNA]</scope>
    <source>
        <strain evidence="3">zrk29</strain>
    </source>
</reference>
<accession>A0A7L6N1K3</accession>
<sequence length="167" mass="19352">MLAKKGFTTLAIIGLFGFIWTLIFKDLFTKFALPLMLLFVITVLISIAILYKGEELQIKALQNQTLKLYKNKLKLQRKVIIDENQITISYEGKKSRLFSLDSIKHITYRSDLGGIFFSKSKLARFVFFIDLSNLEEDSKEEVFKILLDNLTDKDAQQELRNSLPQNH</sequence>
<feature type="transmembrane region" description="Helical" evidence="1">
    <location>
        <begin position="7"/>
        <end position="25"/>
    </location>
</feature>
<dbReference type="EMBL" id="CP051151">
    <property type="protein sequence ID" value="QLY40150.1"/>
    <property type="molecule type" value="Genomic_DNA"/>
</dbReference>
<evidence type="ECO:0000313" key="3">
    <source>
        <dbReference type="Proteomes" id="UP000512167"/>
    </source>
</evidence>
<evidence type="ECO:0000256" key="1">
    <source>
        <dbReference type="SAM" id="Phobius"/>
    </source>
</evidence>
<keyword evidence="1" id="KW-0472">Membrane</keyword>
<proteinExistence type="predicted"/>
<dbReference type="Proteomes" id="UP000512167">
    <property type="component" value="Chromosome"/>
</dbReference>
<name>A0A7L6N1K3_9MOLU</name>
<dbReference type="RefSeq" id="WP_312030974.1">
    <property type="nucleotide sequence ID" value="NZ_CP051151.1"/>
</dbReference>
<evidence type="ECO:0000313" key="2">
    <source>
        <dbReference type="EMBL" id="QLY40150.1"/>
    </source>
</evidence>
<keyword evidence="1" id="KW-0812">Transmembrane</keyword>
<keyword evidence="3" id="KW-1185">Reference proteome</keyword>
<feature type="transmembrane region" description="Helical" evidence="1">
    <location>
        <begin position="31"/>
        <end position="51"/>
    </location>
</feature>
<organism evidence="2 3">
    <name type="scientific">Hujiaoplasma nucleasis</name>
    <dbReference type="NCBI Taxonomy" id="2725268"/>
    <lineage>
        <taxon>Bacteria</taxon>
        <taxon>Bacillati</taxon>
        <taxon>Mycoplasmatota</taxon>
        <taxon>Mollicutes</taxon>
        <taxon>Candidatus Izemoplasmatales</taxon>
        <taxon>Hujiaoplasmataceae</taxon>
        <taxon>Hujiaoplasma</taxon>
    </lineage>
</organism>
<protein>
    <recommendedName>
        <fullName evidence="4">YcxB family protein</fullName>
    </recommendedName>
</protein>